<dbReference type="InterPro" id="IPR002125">
    <property type="entry name" value="CMP_dCMP_dom"/>
</dbReference>
<organism evidence="6 7">
    <name type="scientific">Rubrimonas cliftonensis</name>
    <dbReference type="NCBI Taxonomy" id="89524"/>
    <lineage>
        <taxon>Bacteria</taxon>
        <taxon>Pseudomonadati</taxon>
        <taxon>Pseudomonadota</taxon>
        <taxon>Alphaproteobacteria</taxon>
        <taxon>Rhodobacterales</taxon>
        <taxon>Paracoccaceae</taxon>
        <taxon>Rubrimonas</taxon>
    </lineage>
</organism>
<evidence type="ECO:0000256" key="2">
    <source>
        <dbReference type="ARBA" id="ARBA00022723"/>
    </source>
</evidence>
<dbReference type="GO" id="GO:0008270">
    <property type="term" value="F:zinc ion binding"/>
    <property type="evidence" value="ECO:0007669"/>
    <property type="project" value="InterPro"/>
</dbReference>
<reference evidence="6 7" key="1">
    <citation type="submission" date="2016-10" db="EMBL/GenBank/DDBJ databases">
        <authorList>
            <person name="de Groot N.N."/>
        </authorList>
    </citation>
    <scope>NUCLEOTIDE SEQUENCE [LARGE SCALE GENOMIC DNA]</scope>
    <source>
        <strain evidence="6 7">DSM 15345</strain>
    </source>
</reference>
<accession>A0A1H4BVR3</accession>
<dbReference type="InterPro" id="IPR050202">
    <property type="entry name" value="Cyt/Deoxycyt_deaminase"/>
</dbReference>
<dbReference type="PANTHER" id="PTHR11644:SF2">
    <property type="entry name" value="CYTIDINE DEAMINASE"/>
    <property type="match status" value="1"/>
</dbReference>
<evidence type="ECO:0000313" key="7">
    <source>
        <dbReference type="Proteomes" id="UP000198703"/>
    </source>
</evidence>
<protein>
    <submittedName>
        <fullName evidence="6">Cytidine deaminase</fullName>
    </submittedName>
</protein>
<evidence type="ECO:0000256" key="4">
    <source>
        <dbReference type="ARBA" id="ARBA00022833"/>
    </source>
</evidence>
<dbReference type="GO" id="GO:0072527">
    <property type="term" value="P:pyrimidine-containing compound metabolic process"/>
    <property type="evidence" value="ECO:0007669"/>
    <property type="project" value="UniProtKB-ARBA"/>
</dbReference>
<evidence type="ECO:0000313" key="6">
    <source>
        <dbReference type="EMBL" id="SEA52218.1"/>
    </source>
</evidence>
<dbReference type="EMBL" id="FNQM01000006">
    <property type="protein sequence ID" value="SEA52218.1"/>
    <property type="molecule type" value="Genomic_DNA"/>
</dbReference>
<evidence type="ECO:0000256" key="3">
    <source>
        <dbReference type="ARBA" id="ARBA00022801"/>
    </source>
</evidence>
<dbReference type="Gene3D" id="3.40.140.10">
    <property type="entry name" value="Cytidine Deaminase, domain 2"/>
    <property type="match status" value="1"/>
</dbReference>
<keyword evidence="7" id="KW-1185">Reference proteome</keyword>
<gene>
    <name evidence="6" type="ORF">SAMN05444370_10667</name>
</gene>
<keyword evidence="2" id="KW-0479">Metal-binding</keyword>
<keyword evidence="4" id="KW-0862">Zinc</keyword>
<dbReference type="AlphaFoldDB" id="A0A1H4BVR3"/>
<dbReference type="PROSITE" id="PS51747">
    <property type="entry name" value="CYT_DCMP_DEAMINASES_2"/>
    <property type="match status" value="1"/>
</dbReference>
<dbReference type="PANTHER" id="PTHR11644">
    <property type="entry name" value="CYTIDINE DEAMINASE"/>
    <property type="match status" value="1"/>
</dbReference>
<dbReference type="STRING" id="89524.SAMN05444370_10667"/>
<name>A0A1H4BVR3_9RHOB</name>
<sequence>MTAERMAQTLVMAEGATEVHAAQVEALAAARALIAALKQEGRHHVACSVLTAGARYTACNLQSTLPSASVCAEAVAIGMAAVAEPGAPILFSVAVNRRGEVIPPCGFCRELLTDFGSEALVCVEEDGGEMRLASVRALLPDAYKGRLRG</sequence>
<evidence type="ECO:0000256" key="1">
    <source>
        <dbReference type="ARBA" id="ARBA00006576"/>
    </source>
</evidence>
<dbReference type="RefSeq" id="WP_093253518.1">
    <property type="nucleotide sequence ID" value="NZ_FNQM01000006.1"/>
</dbReference>
<dbReference type="GO" id="GO:0005829">
    <property type="term" value="C:cytosol"/>
    <property type="evidence" value="ECO:0007669"/>
    <property type="project" value="TreeGrafter"/>
</dbReference>
<evidence type="ECO:0000259" key="5">
    <source>
        <dbReference type="PROSITE" id="PS51747"/>
    </source>
</evidence>
<dbReference type="Proteomes" id="UP000198703">
    <property type="component" value="Unassembled WGS sequence"/>
</dbReference>
<dbReference type="InterPro" id="IPR016192">
    <property type="entry name" value="APOBEC/CMP_deaminase_Zn-bd"/>
</dbReference>
<dbReference type="PROSITE" id="PS00903">
    <property type="entry name" value="CYT_DCMP_DEAMINASES_1"/>
    <property type="match status" value="1"/>
</dbReference>
<comment type="similarity">
    <text evidence="1">Belongs to the cytidine and deoxycytidylate deaminase family.</text>
</comment>
<feature type="domain" description="CMP/dCMP-type deaminase" evidence="5">
    <location>
        <begin position="14"/>
        <end position="146"/>
    </location>
</feature>
<keyword evidence="3" id="KW-0378">Hydrolase</keyword>
<dbReference type="GO" id="GO:0004126">
    <property type="term" value="F:cytidine deaminase activity"/>
    <property type="evidence" value="ECO:0007669"/>
    <property type="project" value="TreeGrafter"/>
</dbReference>
<proteinExistence type="inferred from homology"/>
<dbReference type="InterPro" id="IPR016193">
    <property type="entry name" value="Cytidine_deaminase-like"/>
</dbReference>
<dbReference type="CDD" id="cd01283">
    <property type="entry name" value="cytidine_deaminase"/>
    <property type="match status" value="1"/>
</dbReference>
<dbReference type="GO" id="GO:0055086">
    <property type="term" value="P:nucleobase-containing small molecule metabolic process"/>
    <property type="evidence" value="ECO:0007669"/>
    <property type="project" value="UniProtKB-ARBA"/>
</dbReference>
<dbReference type="GO" id="GO:0042802">
    <property type="term" value="F:identical protein binding"/>
    <property type="evidence" value="ECO:0007669"/>
    <property type="project" value="UniProtKB-ARBA"/>
</dbReference>
<dbReference type="SUPFAM" id="SSF53927">
    <property type="entry name" value="Cytidine deaminase-like"/>
    <property type="match status" value="1"/>
</dbReference>
<dbReference type="OrthoDB" id="9795347at2"/>